<feature type="transmembrane region" description="Helical" evidence="6">
    <location>
        <begin position="107"/>
        <end position="132"/>
    </location>
</feature>
<dbReference type="EMBL" id="JBHRZH010000019">
    <property type="protein sequence ID" value="MFC3763522.1"/>
    <property type="molecule type" value="Genomic_DNA"/>
</dbReference>
<comment type="subcellular location">
    <subcellularLocation>
        <location evidence="6">Cell membrane</location>
        <topology evidence="6">Multi-pass membrane protein</topology>
    </subcellularLocation>
    <subcellularLocation>
        <location evidence="1">Membrane</location>
        <topology evidence="1">Multi-pass membrane protein</topology>
    </subcellularLocation>
</comment>
<dbReference type="PIRSF" id="PIRSF006648">
    <property type="entry name" value="DrrB"/>
    <property type="match status" value="1"/>
</dbReference>
<evidence type="ECO:0000256" key="1">
    <source>
        <dbReference type="ARBA" id="ARBA00004141"/>
    </source>
</evidence>
<dbReference type="PANTHER" id="PTHR43229:SF2">
    <property type="entry name" value="NODULATION PROTEIN J"/>
    <property type="match status" value="1"/>
</dbReference>
<feature type="domain" description="ABC transmembrane type-2" evidence="7">
    <location>
        <begin position="28"/>
        <end position="256"/>
    </location>
</feature>
<dbReference type="Pfam" id="PF01061">
    <property type="entry name" value="ABC2_membrane"/>
    <property type="match status" value="1"/>
</dbReference>
<gene>
    <name evidence="8" type="ORF">ACFOUW_21970</name>
</gene>
<protein>
    <recommendedName>
        <fullName evidence="6">Transport permease protein</fullName>
    </recommendedName>
</protein>
<accession>A0ABV7YEZ7</accession>
<keyword evidence="3 6" id="KW-1133">Transmembrane helix</keyword>
<evidence type="ECO:0000256" key="5">
    <source>
        <dbReference type="ARBA" id="ARBA00023251"/>
    </source>
</evidence>
<keyword evidence="6" id="KW-1003">Cell membrane</keyword>
<sequence>MTGTLRADWLLMFATARVLLLRFASNPVMMLRMPLFGVLLLLGFVLAYQVSGQTAVPGEDVIGFLVVGVIATMAWNATVWGAGNALQSEIYEGTLPAVVAAPTRIGPVILGYGLGCICYDVSGLLLTVLFGTVLGGRFDIADPLAALVCLLALYVGTLCIGLGFSGLFILSRHSNALSNFLQGPIYLLAGFFVPRSVLPDWVQPLTDVIPISHAVEALRATTLSGASLAEVSGALLATVASSAVFLAIGVWSLRRMDSALRRRATLDLL</sequence>
<feature type="transmembrane region" description="Helical" evidence="6">
    <location>
        <begin position="144"/>
        <end position="170"/>
    </location>
</feature>
<keyword evidence="4 6" id="KW-0472">Membrane</keyword>
<feature type="transmembrane region" description="Helical" evidence="6">
    <location>
        <begin position="233"/>
        <end position="253"/>
    </location>
</feature>
<dbReference type="PROSITE" id="PS51012">
    <property type="entry name" value="ABC_TM2"/>
    <property type="match status" value="1"/>
</dbReference>
<keyword evidence="5" id="KW-0046">Antibiotic resistance</keyword>
<feature type="transmembrane region" description="Helical" evidence="6">
    <location>
        <begin position="62"/>
        <end position="86"/>
    </location>
</feature>
<proteinExistence type="inferred from homology"/>
<comment type="caution">
    <text evidence="6">Lacks conserved residue(s) required for the propagation of feature annotation.</text>
</comment>
<name>A0ABV7YEZ7_9ACTN</name>
<evidence type="ECO:0000259" key="7">
    <source>
        <dbReference type="PROSITE" id="PS51012"/>
    </source>
</evidence>
<reference evidence="9" key="1">
    <citation type="journal article" date="2019" name="Int. J. Syst. Evol. Microbiol.">
        <title>The Global Catalogue of Microorganisms (GCM) 10K type strain sequencing project: providing services to taxonomists for standard genome sequencing and annotation.</title>
        <authorList>
            <consortium name="The Broad Institute Genomics Platform"/>
            <consortium name="The Broad Institute Genome Sequencing Center for Infectious Disease"/>
            <person name="Wu L."/>
            <person name="Ma J."/>
        </authorList>
    </citation>
    <scope>NUCLEOTIDE SEQUENCE [LARGE SCALE GENOMIC DNA]</scope>
    <source>
        <strain evidence="9">CGMCC 4.7241</strain>
    </source>
</reference>
<comment type="caution">
    <text evidence="8">The sequence shown here is derived from an EMBL/GenBank/DDBJ whole genome shotgun (WGS) entry which is preliminary data.</text>
</comment>
<dbReference type="InterPro" id="IPR013525">
    <property type="entry name" value="ABC2_TM"/>
</dbReference>
<organism evidence="8 9">
    <name type="scientific">Tenggerimyces flavus</name>
    <dbReference type="NCBI Taxonomy" id="1708749"/>
    <lineage>
        <taxon>Bacteria</taxon>
        <taxon>Bacillati</taxon>
        <taxon>Actinomycetota</taxon>
        <taxon>Actinomycetes</taxon>
        <taxon>Propionibacteriales</taxon>
        <taxon>Nocardioidaceae</taxon>
        <taxon>Tenggerimyces</taxon>
    </lineage>
</organism>
<evidence type="ECO:0000256" key="2">
    <source>
        <dbReference type="ARBA" id="ARBA00022692"/>
    </source>
</evidence>
<dbReference type="PRINTS" id="PR00164">
    <property type="entry name" value="ABC2TRNSPORT"/>
</dbReference>
<dbReference type="PANTHER" id="PTHR43229">
    <property type="entry name" value="NODULATION PROTEIN J"/>
    <property type="match status" value="1"/>
</dbReference>
<feature type="transmembrane region" description="Helical" evidence="6">
    <location>
        <begin position="177"/>
        <end position="197"/>
    </location>
</feature>
<dbReference type="InterPro" id="IPR051784">
    <property type="entry name" value="Nod_factor_ABC_transporter"/>
</dbReference>
<comment type="similarity">
    <text evidence="6">Belongs to the ABC-2 integral membrane protein family.</text>
</comment>
<dbReference type="RefSeq" id="WP_205115557.1">
    <property type="nucleotide sequence ID" value="NZ_JAFBCM010000001.1"/>
</dbReference>
<dbReference type="InterPro" id="IPR000412">
    <property type="entry name" value="ABC_2_transport"/>
</dbReference>
<dbReference type="Proteomes" id="UP001595699">
    <property type="component" value="Unassembled WGS sequence"/>
</dbReference>
<evidence type="ECO:0000313" key="8">
    <source>
        <dbReference type="EMBL" id="MFC3763522.1"/>
    </source>
</evidence>
<dbReference type="InterPro" id="IPR047817">
    <property type="entry name" value="ABC2_TM_bact-type"/>
</dbReference>
<evidence type="ECO:0000256" key="4">
    <source>
        <dbReference type="ARBA" id="ARBA00023136"/>
    </source>
</evidence>
<evidence type="ECO:0000313" key="9">
    <source>
        <dbReference type="Proteomes" id="UP001595699"/>
    </source>
</evidence>
<evidence type="ECO:0000256" key="6">
    <source>
        <dbReference type="RuleBase" id="RU361157"/>
    </source>
</evidence>
<keyword evidence="9" id="KW-1185">Reference proteome</keyword>
<keyword evidence="6" id="KW-0813">Transport</keyword>
<keyword evidence="2 6" id="KW-0812">Transmembrane</keyword>
<evidence type="ECO:0000256" key="3">
    <source>
        <dbReference type="ARBA" id="ARBA00022989"/>
    </source>
</evidence>